<dbReference type="Proteomes" id="UP000481454">
    <property type="component" value="Unassembled WGS sequence"/>
</dbReference>
<proteinExistence type="predicted"/>
<protein>
    <submittedName>
        <fullName evidence="1">Uncharacterized protein</fullName>
    </submittedName>
</protein>
<evidence type="ECO:0000313" key="1">
    <source>
        <dbReference type="EMBL" id="NGU31053.1"/>
    </source>
</evidence>
<dbReference type="RefSeq" id="WP_164800987.1">
    <property type="nucleotide sequence ID" value="NZ_JAALLZ010000006.1"/>
</dbReference>
<evidence type="ECO:0000313" key="2">
    <source>
        <dbReference type="Proteomes" id="UP000481454"/>
    </source>
</evidence>
<accession>A0AAP6WNE1</accession>
<dbReference type="EMBL" id="JAALLZ010000006">
    <property type="protein sequence ID" value="NGU31053.1"/>
    <property type="molecule type" value="Genomic_DNA"/>
</dbReference>
<name>A0AAP6WNE1_CLOPF</name>
<gene>
    <name evidence="1" type="ORF">G6Z34_13255</name>
</gene>
<sequence length="109" mass="12984">MNIDFKEEILENDYINICGNAEMIKQLLFDVTGEVEGFELSSNVSIYSKYLMLTRVHDMLYIEDIQDENGNFIPQETEMLWLDKDILNEAKEKRQESAFLKWRYIVSIY</sequence>
<dbReference type="AlphaFoldDB" id="A0AAP6WNE1"/>
<organism evidence="1 2">
    <name type="scientific">Clostridium perfringens</name>
    <dbReference type="NCBI Taxonomy" id="1502"/>
    <lineage>
        <taxon>Bacteria</taxon>
        <taxon>Bacillati</taxon>
        <taxon>Bacillota</taxon>
        <taxon>Clostridia</taxon>
        <taxon>Eubacteriales</taxon>
        <taxon>Clostridiaceae</taxon>
        <taxon>Clostridium</taxon>
    </lineage>
</organism>
<comment type="caution">
    <text evidence="1">The sequence shown here is derived from an EMBL/GenBank/DDBJ whole genome shotgun (WGS) entry which is preliminary data.</text>
</comment>
<reference evidence="1 2" key="1">
    <citation type="submission" date="2020-02" db="EMBL/GenBank/DDBJ databases">
        <title>Genomic Insights into the Phylogeny and Genetic Plasticity of the Human and Animal Enteric Pathogen Clostridium perfringens.</title>
        <authorList>
            <person name="Feng Y."/>
            <person name="Hu Y."/>
        </authorList>
    </citation>
    <scope>NUCLEOTIDE SEQUENCE [LARGE SCALE GENOMIC DNA]</scope>
    <source>
        <strain evidence="1 2">CP-40</strain>
    </source>
</reference>